<keyword evidence="3" id="KW-1185">Reference proteome</keyword>
<reference evidence="2 3" key="1">
    <citation type="submission" date="2018-01" db="EMBL/GenBank/DDBJ databases">
        <title>Complete genome sequence of Flavivirga eckloniae ECD14 isolated from seaweed Ecklonia cava.</title>
        <authorList>
            <person name="Lee J.H."/>
            <person name="Baik K.S."/>
            <person name="Seong C.N."/>
        </authorList>
    </citation>
    <scope>NUCLEOTIDE SEQUENCE [LARGE SCALE GENOMIC DNA]</scope>
    <source>
        <strain evidence="2 3">ECD14</strain>
    </source>
</reference>
<dbReference type="AlphaFoldDB" id="A0A2K9PMM1"/>
<organism evidence="2 3">
    <name type="scientific">Flavivirga eckloniae</name>
    <dbReference type="NCBI Taxonomy" id="1803846"/>
    <lineage>
        <taxon>Bacteria</taxon>
        <taxon>Pseudomonadati</taxon>
        <taxon>Bacteroidota</taxon>
        <taxon>Flavobacteriia</taxon>
        <taxon>Flavobacteriales</taxon>
        <taxon>Flavobacteriaceae</taxon>
        <taxon>Flavivirga</taxon>
    </lineage>
</organism>
<name>A0A2K9PMM1_9FLAO</name>
<feature type="transmembrane region" description="Helical" evidence="1">
    <location>
        <begin position="9"/>
        <end position="26"/>
    </location>
</feature>
<dbReference type="RefSeq" id="WP_102754967.1">
    <property type="nucleotide sequence ID" value="NZ_CP025791.1"/>
</dbReference>
<dbReference type="OrthoDB" id="5360192at2"/>
<accession>A0A2K9PMM1</accession>
<sequence length="128" mass="14657">MKLQLNKTYLIFTILLFTIEVLIALYVTHGFIRYTFGDYLVVILLYCFFKSFTNTTSIIVAIIVLIIAYTIELLQLINMLELLNLNDNYVLKLVFGSTFQVSDLVAYSLGVITVLIIEYSLNIPSLKN</sequence>
<evidence type="ECO:0000313" key="2">
    <source>
        <dbReference type="EMBL" id="AUP78311.1"/>
    </source>
</evidence>
<dbReference type="Pfam" id="PF10990">
    <property type="entry name" value="DUF2809"/>
    <property type="match status" value="1"/>
</dbReference>
<proteinExistence type="predicted"/>
<feature type="transmembrane region" description="Helical" evidence="1">
    <location>
        <begin position="89"/>
        <end position="117"/>
    </location>
</feature>
<dbReference type="Proteomes" id="UP000235826">
    <property type="component" value="Chromosome"/>
</dbReference>
<dbReference type="EMBL" id="CP025791">
    <property type="protein sequence ID" value="AUP78311.1"/>
    <property type="molecule type" value="Genomic_DNA"/>
</dbReference>
<keyword evidence="1" id="KW-1133">Transmembrane helix</keyword>
<evidence type="ECO:0000256" key="1">
    <source>
        <dbReference type="SAM" id="Phobius"/>
    </source>
</evidence>
<evidence type="ECO:0000313" key="3">
    <source>
        <dbReference type="Proteomes" id="UP000235826"/>
    </source>
</evidence>
<dbReference type="InterPro" id="IPR021257">
    <property type="entry name" value="DUF2809"/>
</dbReference>
<protein>
    <submittedName>
        <fullName evidence="2">DUF2809 domain-containing protein</fullName>
    </submittedName>
</protein>
<keyword evidence="1" id="KW-0812">Transmembrane</keyword>
<keyword evidence="1" id="KW-0472">Membrane</keyword>
<dbReference type="KEGG" id="fek:C1H87_06115"/>
<feature type="transmembrane region" description="Helical" evidence="1">
    <location>
        <begin position="56"/>
        <end position="77"/>
    </location>
</feature>
<gene>
    <name evidence="2" type="ORF">C1H87_06115</name>
</gene>